<sequence>MSSMSVQSAHVSMQQELKTHQPKTKELMNLETKELINLKTQKTAKPPQHRCKGQTALLQSPVSNTAKALQ</sequence>
<gene>
    <name evidence="2" type="ORF">GTC17260_13950</name>
</gene>
<protein>
    <submittedName>
        <fullName evidence="2">Uncharacterized protein</fullName>
    </submittedName>
</protein>
<feature type="compositionally biased region" description="Polar residues" evidence="1">
    <location>
        <begin position="56"/>
        <end position="70"/>
    </location>
</feature>
<reference evidence="2" key="1">
    <citation type="submission" date="2024-07" db="EMBL/GenBank/DDBJ databases">
        <title>Complete genome sequence of Prevotella sp. YM-2024 GTC17260.</title>
        <authorList>
            <person name="Hayashi M."/>
            <person name="Muto Y."/>
            <person name="Tanaka K."/>
            <person name="Niwa H."/>
        </authorList>
    </citation>
    <scope>NUCLEOTIDE SEQUENCE</scope>
    <source>
        <strain evidence="2">GTC17260</strain>
    </source>
</reference>
<dbReference type="AlphaFoldDB" id="A0AB33JAE0"/>
<accession>A0AB33JAE0</accession>
<name>A0AB33JAE0_9BACT</name>
<feature type="region of interest" description="Disordered" evidence="1">
    <location>
        <begin position="41"/>
        <end position="70"/>
    </location>
</feature>
<evidence type="ECO:0000313" key="2">
    <source>
        <dbReference type="EMBL" id="BFO78760.1"/>
    </source>
</evidence>
<feature type="region of interest" description="Disordered" evidence="1">
    <location>
        <begin position="1"/>
        <end position="25"/>
    </location>
</feature>
<evidence type="ECO:0000256" key="1">
    <source>
        <dbReference type="SAM" id="MobiDB-lite"/>
    </source>
</evidence>
<proteinExistence type="predicted"/>
<feature type="compositionally biased region" description="Polar residues" evidence="1">
    <location>
        <begin position="1"/>
        <end position="16"/>
    </location>
</feature>
<organism evidence="2">
    <name type="scientific">Prevotella sp. GTC17260</name>
    <dbReference type="NCBI Taxonomy" id="3236796"/>
    <lineage>
        <taxon>Bacteria</taxon>
        <taxon>Pseudomonadati</taxon>
        <taxon>Bacteroidota</taxon>
        <taxon>Bacteroidia</taxon>
        <taxon>Bacteroidales</taxon>
        <taxon>Prevotellaceae</taxon>
        <taxon>Prevotella</taxon>
    </lineage>
</organism>
<dbReference type="EMBL" id="AP035788">
    <property type="protein sequence ID" value="BFO78760.1"/>
    <property type="molecule type" value="Genomic_DNA"/>
</dbReference>